<dbReference type="Proteomes" id="UP001226091">
    <property type="component" value="Chromosome"/>
</dbReference>
<sequence length="399" mass="45406">MWENVPIGSLGKVITGKTPPTDQAEYWGGDELFVSPKDMERDSRYIYKTQSLVTLKAIEKFKNQTLPRNAVMYTALSYGFGKIGIASKKLITNQQINSIIVNEENDYRFVYYLLRVSTPYIFAYNSGIDTPIVPKSVFEKIKVLVPKLSTQKKIADILSAYDDFIENNNKRIELLEKAANEIFKEWFVRMRFPGYKSLRFENGIPQGWEIKRISDFGRVETGKTPPTFNIDNYGGNIMFIKTPDMHGKLYVIETGEYLTEIGHSTQHKKLLPANSISVSCIGTGGIVSINAEPAHTNQQINSIILDDIKYLEWMFFTARSLKQTIEMFGSTGTTMTNLSKGKFEKLKVICPTEELVYQFNEIASPILEEVKCLLLQNSTLVKQRDLLLPRLISGKIELD</sequence>
<name>A0ACD4RF18_9BACI</name>
<keyword evidence="1" id="KW-0378">Hydrolase</keyword>
<dbReference type="EMBL" id="CP126116">
    <property type="protein sequence ID" value="WHZ58780.1"/>
    <property type="molecule type" value="Genomic_DNA"/>
</dbReference>
<keyword evidence="1" id="KW-0255">Endonuclease</keyword>
<keyword evidence="1" id="KW-0540">Nuclease</keyword>
<evidence type="ECO:0000313" key="1">
    <source>
        <dbReference type="EMBL" id="WHZ58780.1"/>
    </source>
</evidence>
<accession>A0ACD4RF18</accession>
<dbReference type="EC" id="3.1.21.-" evidence="1"/>
<keyword evidence="2" id="KW-1185">Reference proteome</keyword>
<evidence type="ECO:0000313" key="2">
    <source>
        <dbReference type="Proteomes" id="UP001226091"/>
    </source>
</evidence>
<proteinExistence type="predicted"/>
<protein>
    <submittedName>
        <fullName evidence="1">Restriction endonuclease subunit S</fullName>
        <ecNumber evidence="1">3.1.21.-</ecNumber>
    </submittedName>
</protein>
<reference evidence="2" key="1">
    <citation type="journal article" date="2025" name="Aquaculture">
        <title>Assessment of the bioflocculant production and safety properties of Metabacillus hrfriensis sp. nov. based on phenotypic and whole-genome sequencing analysis.</title>
        <authorList>
            <person name="Zhang R."/>
            <person name="Zhao Z."/>
            <person name="Luo L."/>
            <person name="Wang S."/>
            <person name="Guo K."/>
            <person name="Xu W."/>
        </authorList>
    </citation>
    <scope>NUCLEOTIDE SEQUENCE [LARGE SCALE GENOMIC DNA]</scope>
    <source>
        <strain evidence="2">CT-WN-B3</strain>
    </source>
</reference>
<gene>
    <name evidence="1" type="ORF">QLQ22_05420</name>
</gene>
<organism evidence="1 2">
    <name type="scientific">Metabacillus hrfriensis</name>
    <dbReference type="NCBI Taxonomy" id="3048891"/>
    <lineage>
        <taxon>Bacteria</taxon>
        <taxon>Bacillati</taxon>
        <taxon>Bacillota</taxon>
        <taxon>Bacilli</taxon>
        <taxon>Bacillales</taxon>
        <taxon>Bacillaceae</taxon>
        <taxon>Metabacillus</taxon>
    </lineage>
</organism>